<gene>
    <name evidence="2" type="ORF">RFM51_07095</name>
</gene>
<evidence type="ECO:0000259" key="1">
    <source>
        <dbReference type="Pfam" id="PF13521"/>
    </source>
</evidence>
<name>A0ABU4WUA7_9HYPH</name>
<dbReference type="InterPro" id="IPR027417">
    <property type="entry name" value="P-loop_NTPase"/>
</dbReference>
<keyword evidence="3" id="KW-1185">Reference proteome</keyword>
<accession>A0ABU4WUA7</accession>
<evidence type="ECO:0000313" key="3">
    <source>
        <dbReference type="Proteomes" id="UP001272097"/>
    </source>
</evidence>
<dbReference type="InterPro" id="IPR038727">
    <property type="entry name" value="NadR/Ttd14_AAA_dom"/>
</dbReference>
<organism evidence="2 3">
    <name type="scientific">Mesorhizobium australafricanum</name>
    <dbReference type="NCBI Taxonomy" id="3072311"/>
    <lineage>
        <taxon>Bacteria</taxon>
        <taxon>Pseudomonadati</taxon>
        <taxon>Pseudomonadota</taxon>
        <taxon>Alphaproteobacteria</taxon>
        <taxon>Hyphomicrobiales</taxon>
        <taxon>Phyllobacteriaceae</taxon>
        <taxon>Mesorhizobium</taxon>
    </lineage>
</organism>
<sequence length="201" mass="22032">MQNDSDRFFVLTGGPGSGKTTLIEALRAEGFATAPEAGRGIIHDQMAIGGPALPWQDRALFAELMLSWELRSWHAACADPGPVFFDRGAPDTIGYLRLCGLPVPDHVTSAAHKFRYARRVFVAPPWPEIFTQDEERKQTLDEAERTFRSVTGVYAELGYELVLLPLASVEERVCFVIGQANACRPEVCSGSGTTTCIKTKT</sequence>
<protein>
    <submittedName>
        <fullName evidence="2">AAA family ATPase</fullName>
    </submittedName>
</protein>
<comment type="caution">
    <text evidence="2">The sequence shown here is derived from an EMBL/GenBank/DDBJ whole genome shotgun (WGS) entry which is preliminary data.</text>
</comment>
<dbReference type="EMBL" id="JAVIIS010000007">
    <property type="protein sequence ID" value="MDX8439354.1"/>
    <property type="molecule type" value="Genomic_DNA"/>
</dbReference>
<reference evidence="2 3" key="1">
    <citation type="submission" date="2023-08" db="EMBL/GenBank/DDBJ databases">
        <title>Implementing the SeqCode for naming new Mesorhizobium species isolated from Vachellia karroo root nodules.</title>
        <authorList>
            <person name="Van Lill M."/>
        </authorList>
    </citation>
    <scope>NUCLEOTIDE SEQUENCE [LARGE SCALE GENOMIC DNA]</scope>
    <source>
        <strain evidence="2 3">VK3E</strain>
    </source>
</reference>
<evidence type="ECO:0000313" key="2">
    <source>
        <dbReference type="EMBL" id="MDX8439354.1"/>
    </source>
</evidence>
<dbReference type="SUPFAM" id="SSF52540">
    <property type="entry name" value="P-loop containing nucleoside triphosphate hydrolases"/>
    <property type="match status" value="1"/>
</dbReference>
<dbReference type="Pfam" id="PF13521">
    <property type="entry name" value="AAA_28"/>
    <property type="match status" value="1"/>
</dbReference>
<dbReference type="Proteomes" id="UP001272097">
    <property type="component" value="Unassembled WGS sequence"/>
</dbReference>
<dbReference type="RefSeq" id="WP_320213262.1">
    <property type="nucleotide sequence ID" value="NZ_JAVIIS010000007.1"/>
</dbReference>
<dbReference type="Gene3D" id="3.40.50.300">
    <property type="entry name" value="P-loop containing nucleotide triphosphate hydrolases"/>
    <property type="match status" value="1"/>
</dbReference>
<proteinExistence type="predicted"/>
<feature type="domain" description="NadR/Ttd14 AAA" evidence="1">
    <location>
        <begin position="9"/>
        <end position="172"/>
    </location>
</feature>